<dbReference type="GO" id="GO:0005829">
    <property type="term" value="C:cytosol"/>
    <property type="evidence" value="ECO:0007669"/>
    <property type="project" value="TreeGrafter"/>
</dbReference>
<sequence>MKASIAIQIEPNQQNEREGVRIVDEVIDYIRSTGLHYYVGPSETSIEGDDLHQLIDILEHCMEVAAKAGSEKVSGYVKLVYKPNGAVLTIDEKVTKHHQ</sequence>
<proteinExistence type="inferred from homology"/>
<evidence type="ECO:0000256" key="1">
    <source>
        <dbReference type="ARBA" id="ARBA00010272"/>
    </source>
</evidence>
<comment type="similarity">
    <text evidence="1">Belongs to the UPF0045 family.</text>
</comment>
<name>A0A9D2NZ52_9FIRM</name>
<comment type="caution">
    <text evidence="3">The sequence shown here is derived from an EMBL/GenBank/DDBJ whole genome shotgun (WGS) entry which is preliminary data.</text>
</comment>
<gene>
    <name evidence="3" type="ORF">H9701_01785</name>
</gene>
<dbReference type="Gene3D" id="3.30.70.930">
    <property type="match status" value="1"/>
</dbReference>
<dbReference type="InterPro" id="IPR051614">
    <property type="entry name" value="UPF0045_domain"/>
</dbReference>
<reference evidence="3" key="1">
    <citation type="journal article" date="2021" name="PeerJ">
        <title>Extensive microbial diversity within the chicken gut microbiome revealed by metagenomics and culture.</title>
        <authorList>
            <person name="Gilroy R."/>
            <person name="Ravi A."/>
            <person name="Getino M."/>
            <person name="Pursley I."/>
            <person name="Horton D.L."/>
            <person name="Alikhan N.F."/>
            <person name="Baker D."/>
            <person name="Gharbi K."/>
            <person name="Hall N."/>
            <person name="Watson M."/>
            <person name="Adriaenssens E.M."/>
            <person name="Foster-Nyarko E."/>
            <person name="Jarju S."/>
            <person name="Secka A."/>
            <person name="Antonio M."/>
            <person name="Oren A."/>
            <person name="Chaudhuri R.R."/>
            <person name="La Ragione R."/>
            <person name="Hildebrand F."/>
            <person name="Pallen M.J."/>
        </authorList>
    </citation>
    <scope>NUCLEOTIDE SEQUENCE</scope>
    <source>
        <strain evidence="3">CHK186-1790</strain>
    </source>
</reference>
<accession>A0A9D2NZ52</accession>
<dbReference type="SUPFAM" id="SSF89957">
    <property type="entry name" value="MTH1187/YkoF-like"/>
    <property type="match status" value="1"/>
</dbReference>
<dbReference type="Pfam" id="PF01910">
    <property type="entry name" value="Thiamine_BP"/>
    <property type="match status" value="1"/>
</dbReference>
<evidence type="ECO:0000313" key="4">
    <source>
        <dbReference type="Proteomes" id="UP000823882"/>
    </source>
</evidence>
<dbReference type="EMBL" id="DWWJ01000031">
    <property type="protein sequence ID" value="HJC40271.1"/>
    <property type="molecule type" value="Genomic_DNA"/>
</dbReference>
<dbReference type="PANTHER" id="PTHR33777">
    <property type="entry name" value="UPF0045 PROTEIN ECM15"/>
    <property type="match status" value="1"/>
</dbReference>
<dbReference type="InterPro" id="IPR029756">
    <property type="entry name" value="MTH1187/YkoF-like"/>
</dbReference>
<evidence type="ECO:0000259" key="2">
    <source>
        <dbReference type="Pfam" id="PF01910"/>
    </source>
</evidence>
<feature type="domain" description="Thiamine-binding protein" evidence="2">
    <location>
        <begin position="6"/>
        <end position="97"/>
    </location>
</feature>
<organism evidence="3 4">
    <name type="scientific">Candidatus Intestinimonas pullistercoris</name>
    <dbReference type="NCBI Taxonomy" id="2838623"/>
    <lineage>
        <taxon>Bacteria</taxon>
        <taxon>Bacillati</taxon>
        <taxon>Bacillota</taxon>
        <taxon>Clostridia</taxon>
        <taxon>Eubacteriales</taxon>
        <taxon>Intestinimonas</taxon>
    </lineage>
</organism>
<reference evidence="3" key="2">
    <citation type="submission" date="2021-04" db="EMBL/GenBank/DDBJ databases">
        <authorList>
            <person name="Gilroy R."/>
        </authorList>
    </citation>
    <scope>NUCLEOTIDE SEQUENCE</scope>
    <source>
        <strain evidence="3">CHK186-1790</strain>
    </source>
</reference>
<dbReference type="Proteomes" id="UP000823882">
    <property type="component" value="Unassembled WGS sequence"/>
</dbReference>
<dbReference type="PANTHER" id="PTHR33777:SF1">
    <property type="entry name" value="UPF0045 PROTEIN ECM15"/>
    <property type="match status" value="1"/>
</dbReference>
<dbReference type="AlphaFoldDB" id="A0A9D2NZ52"/>
<dbReference type="InterPro" id="IPR002767">
    <property type="entry name" value="Thiamine_BP"/>
</dbReference>
<protein>
    <submittedName>
        <fullName evidence="3">Thiamine-binding protein</fullName>
    </submittedName>
</protein>
<evidence type="ECO:0000313" key="3">
    <source>
        <dbReference type="EMBL" id="HJC40271.1"/>
    </source>
</evidence>